<sequence>MAVRRVPATARRPRRASTAAIRFRSAADGGRPFKDSHSASRSATRCWYGANVA</sequence>
<proteinExistence type="predicted"/>
<reference evidence="1" key="1">
    <citation type="journal article" date="2004" name="Appl. Environ. Microbiol.">
        <title>Arthrobacter aurescens TC1 atrazine catabolism genes trzN, atzB, and atzC are linked on a 160-kilobase region and are functional in Escherichia coli.</title>
        <authorList>
            <person name="Sajjaphan K."/>
            <person name="Shapir N."/>
            <person name="Wackett L.P."/>
            <person name="Palmer M."/>
            <person name="Blackmon B."/>
            <person name="Tomkins J."/>
            <person name="Sadowsky M.J."/>
        </authorList>
    </citation>
    <scope>NUCLEOTIDE SEQUENCE</scope>
    <source>
        <strain evidence="1">TC1</strain>
        <plasmid evidence="1">pAA1</plasmid>
    </source>
</reference>
<accession>Q6SJY8</accession>
<keyword evidence="1" id="KW-0614">Plasmid</keyword>
<name>Q6SJY8_PAEAU</name>
<protein>
    <submittedName>
        <fullName evidence="1">Uncharacterized protein</fullName>
    </submittedName>
</protein>
<geneLocation type="plasmid" evidence="1">
    <name>pAA1</name>
</geneLocation>
<evidence type="ECO:0000313" key="1">
    <source>
        <dbReference type="EMBL" id="AAS20184.1"/>
    </source>
</evidence>
<dbReference type="EMBL" id="AY456696">
    <property type="protein sequence ID" value="AAS20184.1"/>
    <property type="molecule type" value="Genomic_DNA"/>
</dbReference>
<organism evidence="1">
    <name type="scientific">Paenarthrobacter aurescens</name>
    <name type="common">Arthrobacter aurescens</name>
    <dbReference type="NCBI Taxonomy" id="43663"/>
    <lineage>
        <taxon>Bacteria</taxon>
        <taxon>Bacillati</taxon>
        <taxon>Actinomycetota</taxon>
        <taxon>Actinomycetes</taxon>
        <taxon>Micrococcales</taxon>
        <taxon>Micrococcaceae</taxon>
        <taxon>Paenarthrobacter</taxon>
    </lineage>
</organism>
<dbReference type="AlphaFoldDB" id="Q6SJY8"/>